<proteinExistence type="predicted"/>
<dbReference type="EMBL" id="AEQP01000002">
    <property type="protein sequence ID" value="EFV95745.1"/>
    <property type="molecule type" value="Genomic_DNA"/>
</dbReference>
<accession>E7RVE1</accession>
<dbReference type="eggNOG" id="COG2984">
    <property type="taxonomic scope" value="Bacteria"/>
</dbReference>
<dbReference type="STRING" id="887898.HMPREF0551_0653"/>
<keyword evidence="1" id="KW-0732">Signal</keyword>
<reference evidence="2 3" key="1">
    <citation type="submission" date="2010-12" db="EMBL/GenBank/DDBJ databases">
        <authorList>
            <person name="Muzny D."/>
            <person name="Qin X."/>
            <person name="Deng J."/>
            <person name="Jiang H."/>
            <person name="Liu Y."/>
            <person name="Qu J."/>
            <person name="Song X.-Z."/>
            <person name="Zhang L."/>
            <person name="Thornton R."/>
            <person name="Coyle M."/>
            <person name="Francisco L."/>
            <person name="Jackson L."/>
            <person name="Javaid M."/>
            <person name="Korchina V."/>
            <person name="Kovar C."/>
            <person name="Mata R."/>
            <person name="Mathew T."/>
            <person name="Ngo R."/>
            <person name="Nguyen L."/>
            <person name="Nguyen N."/>
            <person name="Okwuonu G."/>
            <person name="Ongeri F."/>
            <person name="Pham C."/>
            <person name="Simmons D."/>
            <person name="Wilczek-Boney K."/>
            <person name="Hale W."/>
            <person name="Jakkamsetti A."/>
            <person name="Pham P."/>
            <person name="Ruth R."/>
            <person name="San Lucas F."/>
            <person name="Warren J."/>
            <person name="Zhang J."/>
            <person name="Zhao Z."/>
            <person name="Zhou C."/>
            <person name="Zhu D."/>
            <person name="Lee S."/>
            <person name="Bess C."/>
            <person name="Blankenburg K."/>
            <person name="Forbes L."/>
            <person name="Fu Q."/>
            <person name="Gubbala S."/>
            <person name="Hirani K."/>
            <person name="Jayaseelan J.C."/>
            <person name="Lara F."/>
            <person name="Munidasa M."/>
            <person name="Palculict T."/>
            <person name="Patil S."/>
            <person name="Pu L.-L."/>
            <person name="Saada N."/>
            <person name="Tang L."/>
            <person name="Weissenberger G."/>
            <person name="Zhu Y."/>
            <person name="Hemphill L."/>
            <person name="Shang Y."/>
            <person name="Youmans B."/>
            <person name="Ayvaz T."/>
            <person name="Ross M."/>
            <person name="Santibanez J."/>
            <person name="Aqrawi P."/>
            <person name="Gross S."/>
            <person name="Joshi V."/>
            <person name="Fowler G."/>
            <person name="Nazareth L."/>
            <person name="Reid J."/>
            <person name="Worley K."/>
            <person name="Petrosino J."/>
            <person name="Highlander S."/>
            <person name="Gibbs R."/>
        </authorList>
    </citation>
    <scope>NUCLEOTIDE SEQUENCE [LARGE SCALE GENOMIC DNA]</scope>
    <source>
        <strain evidence="2 3">ATCC 51599</strain>
    </source>
</reference>
<keyword evidence="3" id="KW-1185">Reference proteome</keyword>
<dbReference type="CDD" id="cd06325">
    <property type="entry name" value="PBP1_ABC_unchar_transporter"/>
    <property type="match status" value="1"/>
</dbReference>
<dbReference type="Pfam" id="PF04392">
    <property type="entry name" value="ABC_sub_bind"/>
    <property type="match status" value="1"/>
</dbReference>
<comment type="caution">
    <text evidence="2">The sequence shown here is derived from an EMBL/GenBank/DDBJ whole genome shotgun (WGS) entry which is preliminary data.</text>
</comment>
<dbReference type="PANTHER" id="PTHR35271:SF1">
    <property type="entry name" value="ABC TRANSPORTER, SUBSTRATE-BINDING LIPOPROTEIN"/>
    <property type="match status" value="1"/>
</dbReference>
<dbReference type="InterPro" id="IPR028082">
    <property type="entry name" value="Peripla_BP_I"/>
</dbReference>
<gene>
    <name evidence="2" type="ORF">HMPREF0551_0653</name>
</gene>
<dbReference type="PANTHER" id="PTHR35271">
    <property type="entry name" value="ABC TRANSPORTER, SUBSTRATE-BINDING LIPOPROTEIN-RELATED"/>
    <property type="match status" value="1"/>
</dbReference>
<dbReference type="Gene3D" id="3.40.50.2300">
    <property type="match status" value="2"/>
</dbReference>
<evidence type="ECO:0000313" key="3">
    <source>
        <dbReference type="Proteomes" id="UP000011021"/>
    </source>
</evidence>
<dbReference type="HOGENOM" id="CLU_058196_1_0_4"/>
<feature type="signal peptide" evidence="1">
    <location>
        <begin position="1"/>
        <end position="20"/>
    </location>
</feature>
<sequence length="319" mass="32936">MAAATAVATSGLLAASLAFADEPPAVNVVTIVDHQALDAFRDGAAEALKEAGYESGKTLDWTFQSAQGNTGTVAQIARKFVGSQPAAILAISTPAAQAVVAATKQIPVVYGAVTDPVAAQLVKTMGPSGTNVTGVSDRLEPGRQVELIRKIVPSVKTVGMIYNPAEANSKVAVNEMKAALSKAGIELVEAAAPRSVDVGQAARRLVGKVDLIYTGTDNNVVAAYEAVAKVGNDARIPLVAADTGSIRRGALAVLSVDYRDLGKQAGKQIVRILKGEKPGDMASETSENLVLILNLEAARKQGVELSAQLQSEASEILGR</sequence>
<evidence type="ECO:0000256" key="1">
    <source>
        <dbReference type="SAM" id="SignalP"/>
    </source>
</evidence>
<feature type="chain" id="PRO_5003221600" evidence="1">
    <location>
        <begin position="21"/>
        <end position="319"/>
    </location>
</feature>
<dbReference type="InterPro" id="IPR007487">
    <property type="entry name" value="ABC_transpt-TYRBP-like"/>
</dbReference>
<dbReference type="AlphaFoldDB" id="E7RVE1"/>
<organism evidence="2 3">
    <name type="scientific">Lautropia mirabilis ATCC 51599</name>
    <dbReference type="NCBI Taxonomy" id="887898"/>
    <lineage>
        <taxon>Bacteria</taxon>
        <taxon>Pseudomonadati</taxon>
        <taxon>Pseudomonadota</taxon>
        <taxon>Betaproteobacteria</taxon>
        <taxon>Burkholderiales</taxon>
        <taxon>Burkholderiaceae</taxon>
        <taxon>Lautropia</taxon>
    </lineage>
</organism>
<name>E7RVE1_9BURK</name>
<protein>
    <submittedName>
        <fullName evidence="2">ABC transporter substrate binding protein</fullName>
    </submittedName>
</protein>
<dbReference type="RefSeq" id="WP_005672753.1">
    <property type="nucleotide sequence ID" value="NZ_CP146288.1"/>
</dbReference>
<dbReference type="Proteomes" id="UP000011021">
    <property type="component" value="Unassembled WGS sequence"/>
</dbReference>
<dbReference type="SUPFAM" id="SSF53822">
    <property type="entry name" value="Periplasmic binding protein-like I"/>
    <property type="match status" value="1"/>
</dbReference>
<evidence type="ECO:0000313" key="2">
    <source>
        <dbReference type="EMBL" id="EFV95745.1"/>
    </source>
</evidence>